<dbReference type="Pfam" id="PF05025">
    <property type="entry name" value="RbsD_FucU"/>
    <property type="match status" value="1"/>
</dbReference>
<dbReference type="InterPro" id="IPR007721">
    <property type="entry name" value="RbsD_FucU"/>
</dbReference>
<evidence type="ECO:0000256" key="3">
    <source>
        <dbReference type="ARBA" id="ARBA00022490"/>
    </source>
</evidence>
<dbReference type="GO" id="GO:0005829">
    <property type="term" value="C:cytosol"/>
    <property type="evidence" value="ECO:0007669"/>
    <property type="project" value="TreeGrafter"/>
</dbReference>
<accession>A0A388T324</accession>
<dbReference type="GO" id="GO:0048029">
    <property type="term" value="F:monosaccharide binding"/>
    <property type="evidence" value="ECO:0007669"/>
    <property type="project" value="InterPro"/>
</dbReference>
<reference evidence="6 7" key="1">
    <citation type="submission" date="2018-07" db="EMBL/GenBank/DDBJ databases">
        <title>Whole Genome Shotgun Sequence of Streptomyces spongiicola strain 531S.</title>
        <authorList>
            <person name="Dohra H."/>
            <person name="Kodani S."/>
        </authorList>
    </citation>
    <scope>NUCLEOTIDE SEQUENCE [LARGE SCALE GENOMIC DNA]</scope>
    <source>
        <strain evidence="6 7">531S</strain>
    </source>
</reference>
<dbReference type="GO" id="GO:0016872">
    <property type="term" value="F:intramolecular lyase activity"/>
    <property type="evidence" value="ECO:0007669"/>
    <property type="project" value="InterPro"/>
</dbReference>
<comment type="catalytic activity">
    <reaction evidence="1">
        <text>beta-D-ribopyranose = beta-D-ribofuranose</text>
        <dbReference type="Rhea" id="RHEA:25432"/>
        <dbReference type="ChEBI" id="CHEBI:27476"/>
        <dbReference type="ChEBI" id="CHEBI:47002"/>
        <dbReference type="EC" id="5.4.99.62"/>
    </reaction>
</comment>
<dbReference type="Gene3D" id="3.40.1650.10">
    <property type="entry name" value="RbsD-like domain"/>
    <property type="match status" value="1"/>
</dbReference>
<keyword evidence="4" id="KW-0413">Isomerase</keyword>
<evidence type="ECO:0000256" key="5">
    <source>
        <dbReference type="ARBA" id="ARBA00023277"/>
    </source>
</evidence>
<dbReference type="SUPFAM" id="SSF102546">
    <property type="entry name" value="RbsD-like"/>
    <property type="match status" value="1"/>
</dbReference>
<keyword evidence="5" id="KW-0119">Carbohydrate metabolism</keyword>
<keyword evidence="3" id="KW-0963">Cytoplasm</keyword>
<dbReference type="EMBL" id="BGZL01000011">
    <property type="protein sequence ID" value="GBQ02541.1"/>
    <property type="molecule type" value="Genomic_DNA"/>
</dbReference>
<organism evidence="6 7">
    <name type="scientific">Streptomyces spongiicola</name>
    <dbReference type="NCBI Taxonomy" id="1690221"/>
    <lineage>
        <taxon>Bacteria</taxon>
        <taxon>Bacillati</taxon>
        <taxon>Actinomycetota</taxon>
        <taxon>Actinomycetes</taxon>
        <taxon>Kitasatosporales</taxon>
        <taxon>Streptomycetaceae</taxon>
        <taxon>Streptomyces</taxon>
    </lineage>
</organism>
<dbReference type="InterPro" id="IPR023750">
    <property type="entry name" value="RbsD-like_sf"/>
</dbReference>
<dbReference type="InterPro" id="IPR023064">
    <property type="entry name" value="D-ribose_pyranase"/>
</dbReference>
<gene>
    <name evidence="6" type="ORF">SSP531S_40000</name>
</gene>
<dbReference type="PANTHER" id="PTHR37831">
    <property type="entry name" value="D-RIBOSE PYRANASE"/>
    <property type="match status" value="1"/>
</dbReference>
<name>A0A388T324_9ACTN</name>
<evidence type="ECO:0000256" key="4">
    <source>
        <dbReference type="ARBA" id="ARBA00023235"/>
    </source>
</evidence>
<evidence type="ECO:0000313" key="7">
    <source>
        <dbReference type="Proteomes" id="UP000265354"/>
    </source>
</evidence>
<comment type="caution">
    <text evidence="6">The sequence shown here is derived from an EMBL/GenBank/DDBJ whole genome shotgun (WGS) entry which is preliminary data.</text>
</comment>
<dbReference type="GO" id="GO:0019303">
    <property type="term" value="P:D-ribose catabolic process"/>
    <property type="evidence" value="ECO:0007669"/>
    <property type="project" value="TreeGrafter"/>
</dbReference>
<evidence type="ECO:0000313" key="6">
    <source>
        <dbReference type="EMBL" id="GBQ02541.1"/>
    </source>
</evidence>
<dbReference type="EC" id="5.4.99.62" evidence="2"/>
<dbReference type="PANTHER" id="PTHR37831:SF1">
    <property type="entry name" value="D-RIBOSE PYRANASE"/>
    <property type="match status" value="1"/>
</dbReference>
<dbReference type="GO" id="GO:0062193">
    <property type="term" value="F:D-ribose pyranase activity"/>
    <property type="evidence" value="ECO:0007669"/>
    <property type="project" value="UniProtKB-EC"/>
</dbReference>
<evidence type="ECO:0000256" key="1">
    <source>
        <dbReference type="ARBA" id="ARBA00000223"/>
    </source>
</evidence>
<proteinExistence type="predicted"/>
<evidence type="ECO:0000256" key="2">
    <source>
        <dbReference type="ARBA" id="ARBA00012862"/>
    </source>
</evidence>
<sequence>MRSAGILNRRLAGALAEPGQGDPALVCDAGMPVPGGPRVVDPAFRAGVPSFADSLDGLPAEPVAEGATAAKETRRATSAAAALLGVASPRSVSYRASG</sequence>
<protein>
    <recommendedName>
        <fullName evidence="2">D-ribose pyranase</fullName>
        <ecNumber evidence="2">5.4.99.62</ecNumber>
    </recommendedName>
</protein>
<dbReference type="AlphaFoldDB" id="A0A388T324"/>
<dbReference type="Proteomes" id="UP000265354">
    <property type="component" value="Unassembled WGS sequence"/>
</dbReference>